<proteinExistence type="inferred from homology"/>
<feature type="transmembrane region" description="Helical" evidence="8">
    <location>
        <begin position="6"/>
        <end position="23"/>
    </location>
</feature>
<evidence type="ECO:0000256" key="8">
    <source>
        <dbReference type="SAM" id="Phobius"/>
    </source>
</evidence>
<organism evidence="9 10">
    <name type="scientific">Allobacillus salarius</name>
    <dbReference type="NCBI Taxonomy" id="1955272"/>
    <lineage>
        <taxon>Bacteria</taxon>
        <taxon>Bacillati</taxon>
        <taxon>Bacillota</taxon>
        <taxon>Bacilli</taxon>
        <taxon>Bacillales</taxon>
        <taxon>Bacillaceae</taxon>
        <taxon>Allobacillus</taxon>
    </lineage>
</organism>
<keyword evidence="2" id="KW-0813">Transport</keyword>
<gene>
    <name evidence="9" type="ORF">FPQ13_05055</name>
</gene>
<dbReference type="InterPro" id="IPR037185">
    <property type="entry name" value="EmrE-like"/>
</dbReference>
<dbReference type="PANTHER" id="PTHR30561:SF0">
    <property type="entry name" value="GUANIDINIUM EXPORTER"/>
    <property type="match status" value="1"/>
</dbReference>
<dbReference type="FunFam" id="1.10.3730.20:FF:000001">
    <property type="entry name" value="Quaternary ammonium compound resistance transporter SugE"/>
    <property type="match status" value="1"/>
</dbReference>
<evidence type="ECO:0000256" key="2">
    <source>
        <dbReference type="ARBA" id="ARBA00022448"/>
    </source>
</evidence>
<evidence type="ECO:0000256" key="5">
    <source>
        <dbReference type="ARBA" id="ARBA00022989"/>
    </source>
</evidence>
<dbReference type="PANTHER" id="PTHR30561">
    <property type="entry name" value="SMR FAMILY PROTON-DEPENDENT DRUG EFFLUX TRANSPORTER SUGE"/>
    <property type="match status" value="1"/>
</dbReference>
<protein>
    <submittedName>
        <fullName evidence="9">Multidrug efflux SMR transporter</fullName>
    </submittedName>
</protein>
<comment type="similarity">
    <text evidence="7">Belongs to the drug/metabolite transporter (DMT) superfamily. Small multidrug resistance (SMR) (TC 2.A.7.1) family.</text>
</comment>
<reference evidence="9 10" key="1">
    <citation type="submission" date="2019-07" db="EMBL/GenBank/DDBJ databases">
        <title>Allobacillus sp. nov. SKP isolated from shrimp paste of Euphausiacea.</title>
        <authorList>
            <person name="Kanchanasin P."/>
            <person name="Tanasupawat S."/>
            <person name="Shi W."/>
            <person name="Wu L."/>
            <person name="Ma J."/>
        </authorList>
    </citation>
    <scope>NUCLEOTIDE SEQUENCE [LARGE SCALE GENOMIC DNA]</scope>
    <source>
        <strain evidence="9 10">SKP4-8</strain>
    </source>
</reference>
<feature type="transmembrane region" description="Helical" evidence="8">
    <location>
        <begin position="86"/>
        <end position="103"/>
    </location>
</feature>
<evidence type="ECO:0000256" key="7">
    <source>
        <dbReference type="RuleBase" id="RU003942"/>
    </source>
</evidence>
<comment type="caution">
    <text evidence="9">The sequence shown here is derived from an EMBL/GenBank/DDBJ whole genome shotgun (WGS) entry which is preliminary data.</text>
</comment>
<sequence>MAWISLIFGGLFEMVGVMMMNLVQQKRNIRSVLYLAAAFGASFSLLGLAMETLPMGTSYAVWTGIGATGGAIMGMLFYGESKSRKRIFFIFLIICATIGLRLVS</sequence>
<dbReference type="Gene3D" id="1.10.3730.20">
    <property type="match status" value="1"/>
</dbReference>
<keyword evidence="3" id="KW-1003">Cell membrane</keyword>
<keyword evidence="6 8" id="KW-0472">Membrane</keyword>
<comment type="subcellular location">
    <subcellularLocation>
        <location evidence="1 7">Cell membrane</location>
        <topology evidence="1 7">Multi-pass membrane protein</topology>
    </subcellularLocation>
</comment>
<accession>A0A556PPB5</accession>
<evidence type="ECO:0000313" key="9">
    <source>
        <dbReference type="EMBL" id="TSJ66237.1"/>
    </source>
</evidence>
<dbReference type="Proteomes" id="UP000316425">
    <property type="component" value="Unassembled WGS sequence"/>
</dbReference>
<dbReference type="GO" id="GO:0022857">
    <property type="term" value="F:transmembrane transporter activity"/>
    <property type="evidence" value="ECO:0007669"/>
    <property type="project" value="InterPro"/>
</dbReference>
<evidence type="ECO:0000256" key="4">
    <source>
        <dbReference type="ARBA" id="ARBA00022692"/>
    </source>
</evidence>
<dbReference type="OrthoDB" id="21828at2"/>
<evidence type="ECO:0000256" key="3">
    <source>
        <dbReference type="ARBA" id="ARBA00022475"/>
    </source>
</evidence>
<dbReference type="SUPFAM" id="SSF103481">
    <property type="entry name" value="Multidrug resistance efflux transporter EmrE"/>
    <property type="match status" value="1"/>
</dbReference>
<evidence type="ECO:0000256" key="6">
    <source>
        <dbReference type="ARBA" id="ARBA00023136"/>
    </source>
</evidence>
<feature type="transmembrane region" description="Helical" evidence="8">
    <location>
        <begin position="32"/>
        <end position="53"/>
    </location>
</feature>
<dbReference type="RefSeq" id="WP_144088236.1">
    <property type="nucleotide sequence ID" value="NZ_VMHE01000005.1"/>
</dbReference>
<name>A0A556PPB5_9BACI</name>
<dbReference type="GO" id="GO:0005886">
    <property type="term" value="C:plasma membrane"/>
    <property type="evidence" value="ECO:0007669"/>
    <property type="project" value="UniProtKB-SubCell"/>
</dbReference>
<evidence type="ECO:0000313" key="10">
    <source>
        <dbReference type="Proteomes" id="UP000316425"/>
    </source>
</evidence>
<keyword evidence="10" id="KW-1185">Reference proteome</keyword>
<dbReference type="AlphaFoldDB" id="A0A556PPB5"/>
<keyword evidence="5 8" id="KW-1133">Transmembrane helix</keyword>
<dbReference type="EMBL" id="VMHE01000005">
    <property type="protein sequence ID" value="TSJ66237.1"/>
    <property type="molecule type" value="Genomic_DNA"/>
</dbReference>
<evidence type="ECO:0000256" key="1">
    <source>
        <dbReference type="ARBA" id="ARBA00004651"/>
    </source>
</evidence>
<dbReference type="InterPro" id="IPR000390">
    <property type="entry name" value="Small_drug/metabolite_transptr"/>
</dbReference>
<feature type="transmembrane region" description="Helical" evidence="8">
    <location>
        <begin position="59"/>
        <end position="79"/>
    </location>
</feature>
<dbReference type="InterPro" id="IPR045324">
    <property type="entry name" value="Small_multidrug_res"/>
</dbReference>
<dbReference type="Pfam" id="PF00893">
    <property type="entry name" value="Multi_Drug_Res"/>
    <property type="match status" value="1"/>
</dbReference>
<keyword evidence="4 7" id="KW-0812">Transmembrane</keyword>